<organism evidence="1 2">
    <name type="scientific">Coniosporium uncinatum</name>
    <dbReference type="NCBI Taxonomy" id="93489"/>
    <lineage>
        <taxon>Eukaryota</taxon>
        <taxon>Fungi</taxon>
        <taxon>Dikarya</taxon>
        <taxon>Ascomycota</taxon>
        <taxon>Pezizomycotina</taxon>
        <taxon>Dothideomycetes</taxon>
        <taxon>Dothideomycetes incertae sedis</taxon>
        <taxon>Coniosporium</taxon>
    </lineage>
</organism>
<protein>
    <submittedName>
        <fullName evidence="1">Uncharacterized protein</fullName>
    </submittedName>
</protein>
<comment type="caution">
    <text evidence="1">The sequence shown here is derived from an EMBL/GenBank/DDBJ whole genome shotgun (WGS) entry which is preliminary data.</text>
</comment>
<gene>
    <name evidence="1" type="ORF">LTS18_007034</name>
</gene>
<evidence type="ECO:0000313" key="1">
    <source>
        <dbReference type="EMBL" id="KAK3061093.1"/>
    </source>
</evidence>
<accession>A0ACC3D311</accession>
<feature type="non-terminal residue" evidence="1">
    <location>
        <position position="446"/>
    </location>
</feature>
<keyword evidence="2" id="KW-1185">Reference proteome</keyword>
<evidence type="ECO:0000313" key="2">
    <source>
        <dbReference type="Proteomes" id="UP001186974"/>
    </source>
</evidence>
<dbReference type="EMBL" id="JAWDJW010008072">
    <property type="protein sequence ID" value="KAK3061093.1"/>
    <property type="molecule type" value="Genomic_DNA"/>
</dbReference>
<name>A0ACC3D311_9PEZI</name>
<proteinExistence type="predicted"/>
<sequence>MAPLIVRIVGLANSRNSPFIRPFDFGKDIEAFLNGDGNLEFACDLPEDVTRIARISSYFDGLAIEPFASHIRVAPRNTIEHDTSSHSFELPASNSEQIRHIIVLRPDDRVSVRLDDNTIQCLDFDIGHEEIQVKSSNRPRATAAQSTPALAMTASDLVVKDTPTVNRILKRTETSLSVPLDAAQESVLPEIAESSPMRDNSANTAHDQMDIDERTSDSGNATPKAAASNQTQYNRLSAKEGALRTAETLMSSAEAADDVYATPMDVPAISGTNGEDETESESEKESDTGAVPQQDMSPDEDEEEDEDDDNVPPLATTKKQPAKRATAKKKFKAEPSLPTSISKKRVASAPLDENTLHKPKRSRRGKATNSSQDSRDDTIAVHSLRAASRAQPKPQPSSEAEESEEDVVAIKTRMPLTRTGLGSATQQSTRKKPSVSVVIEKATSNV</sequence>
<dbReference type="Proteomes" id="UP001186974">
    <property type="component" value="Unassembled WGS sequence"/>
</dbReference>
<reference evidence="1" key="1">
    <citation type="submission" date="2024-09" db="EMBL/GenBank/DDBJ databases">
        <title>Black Yeasts Isolated from many extreme environments.</title>
        <authorList>
            <person name="Coleine C."/>
            <person name="Stajich J.E."/>
            <person name="Selbmann L."/>
        </authorList>
    </citation>
    <scope>NUCLEOTIDE SEQUENCE</scope>
    <source>
        <strain evidence="1">CCFEE 5737</strain>
    </source>
</reference>